<dbReference type="PROSITE" id="PS51352">
    <property type="entry name" value="THIOREDOXIN_2"/>
    <property type="match status" value="1"/>
</dbReference>
<feature type="domain" description="Thioredoxin" evidence="2">
    <location>
        <begin position="3"/>
        <end position="150"/>
    </location>
</feature>
<comment type="caution">
    <text evidence="3">The sequence shown here is derived from an EMBL/GenBank/DDBJ whole genome shotgun (WGS) entry which is preliminary data.</text>
</comment>
<evidence type="ECO:0000259" key="2">
    <source>
        <dbReference type="PROSITE" id="PS51352"/>
    </source>
</evidence>
<sequence length="172" mass="19246">MTAASTPNLPDLPLTNLGNAEFTATREAFSGQNAVIDFWTTRCTNCPSALDELNDLASDERYEGVKFASICCDSCDGAREIIEKDDAPRWDRITHFFMDSEHKEEAKRILGFGRVPFYVVLNEDGDIVQMGSKKNIDFDNLPGMVQPTMGDDIAEEKKDDDDGAFKIFDLDF</sequence>
<accession>A0ABD3R378</accession>
<dbReference type="Proteomes" id="UP001530377">
    <property type="component" value="Unassembled WGS sequence"/>
</dbReference>
<reference evidence="3 4" key="1">
    <citation type="submission" date="2024-10" db="EMBL/GenBank/DDBJ databases">
        <title>Updated reference genomes for cyclostephanoid diatoms.</title>
        <authorList>
            <person name="Roberts W.R."/>
            <person name="Alverson A.J."/>
        </authorList>
    </citation>
    <scope>NUCLEOTIDE SEQUENCE [LARGE SCALE GENOMIC DNA]</scope>
    <source>
        <strain evidence="3 4">AJA228-03</strain>
    </source>
</reference>
<dbReference type="EMBL" id="JALLPB020000673">
    <property type="protein sequence ID" value="KAL3807118.1"/>
    <property type="molecule type" value="Genomic_DNA"/>
</dbReference>
<dbReference type="InterPro" id="IPR013766">
    <property type="entry name" value="Thioredoxin_domain"/>
</dbReference>
<dbReference type="AlphaFoldDB" id="A0ABD3R378"/>
<evidence type="ECO:0000313" key="4">
    <source>
        <dbReference type="Proteomes" id="UP001530377"/>
    </source>
</evidence>
<dbReference type="Pfam" id="PF08534">
    <property type="entry name" value="Redoxin"/>
    <property type="match status" value="1"/>
</dbReference>
<dbReference type="SUPFAM" id="SSF52833">
    <property type="entry name" value="Thioredoxin-like"/>
    <property type="match status" value="1"/>
</dbReference>
<dbReference type="InterPro" id="IPR036249">
    <property type="entry name" value="Thioredoxin-like_sf"/>
</dbReference>
<evidence type="ECO:0000313" key="3">
    <source>
        <dbReference type="EMBL" id="KAL3807118.1"/>
    </source>
</evidence>
<dbReference type="InterPro" id="IPR050553">
    <property type="entry name" value="Thioredoxin_ResA/DsbE_sf"/>
</dbReference>
<organism evidence="3 4">
    <name type="scientific">Cyclostephanos tholiformis</name>
    <dbReference type="NCBI Taxonomy" id="382380"/>
    <lineage>
        <taxon>Eukaryota</taxon>
        <taxon>Sar</taxon>
        <taxon>Stramenopiles</taxon>
        <taxon>Ochrophyta</taxon>
        <taxon>Bacillariophyta</taxon>
        <taxon>Coscinodiscophyceae</taxon>
        <taxon>Thalassiosirophycidae</taxon>
        <taxon>Stephanodiscales</taxon>
        <taxon>Stephanodiscaceae</taxon>
        <taxon>Cyclostephanos</taxon>
    </lineage>
</organism>
<gene>
    <name evidence="3" type="ORF">ACHAXA_005439</name>
</gene>
<comment type="similarity">
    <text evidence="1">Belongs to the peroxiredoxin family. Prx5 subfamily.</text>
</comment>
<dbReference type="PANTHER" id="PTHR42852">
    <property type="entry name" value="THIOL:DISULFIDE INTERCHANGE PROTEIN DSBE"/>
    <property type="match status" value="1"/>
</dbReference>
<protein>
    <recommendedName>
        <fullName evidence="2">Thioredoxin domain-containing protein</fullName>
    </recommendedName>
</protein>
<dbReference type="Gene3D" id="3.40.30.10">
    <property type="entry name" value="Glutaredoxin"/>
    <property type="match status" value="1"/>
</dbReference>
<evidence type="ECO:0000256" key="1">
    <source>
        <dbReference type="ARBA" id="ARBA00010505"/>
    </source>
</evidence>
<proteinExistence type="inferred from homology"/>
<dbReference type="InterPro" id="IPR013740">
    <property type="entry name" value="Redoxin"/>
</dbReference>
<name>A0ABD3R378_9STRA</name>
<dbReference type="PANTHER" id="PTHR42852:SF13">
    <property type="entry name" value="PROTEIN DIPZ"/>
    <property type="match status" value="1"/>
</dbReference>
<keyword evidence="4" id="KW-1185">Reference proteome</keyword>